<reference evidence="3" key="1">
    <citation type="submission" date="2016-07" db="EMBL/GenBank/DDBJ databases">
        <title>De novo transcriptome assembly of four accessions of the metal hyperaccumulator plant Noccaea caerulescens.</title>
        <authorList>
            <person name="Blande D."/>
            <person name="Halimaa P."/>
            <person name="Tervahauta A.I."/>
            <person name="Aarts M.G."/>
            <person name="Karenlampi S.O."/>
        </authorList>
    </citation>
    <scope>NUCLEOTIDE SEQUENCE</scope>
</reference>
<protein>
    <submittedName>
        <fullName evidence="3">Protein SLOW GREEN 1, chloroplastic</fullName>
    </submittedName>
</protein>
<accession>A0A1J3F9G9</accession>
<dbReference type="SMART" id="SM00028">
    <property type="entry name" value="TPR"/>
    <property type="match status" value="3"/>
</dbReference>
<evidence type="ECO:0000256" key="1">
    <source>
        <dbReference type="PROSITE-ProRule" id="PRU00339"/>
    </source>
</evidence>
<proteinExistence type="predicted"/>
<dbReference type="PANTHER" id="PTHR26312:SF67">
    <property type="entry name" value="PROTEIN SLOW GREEN 1, CHLOROPLASTIC"/>
    <property type="match status" value="1"/>
</dbReference>
<feature type="repeat" description="TPR" evidence="1">
    <location>
        <begin position="138"/>
        <end position="171"/>
    </location>
</feature>
<dbReference type="PROSITE" id="PS50005">
    <property type="entry name" value="TPR"/>
    <property type="match status" value="1"/>
</dbReference>
<keyword evidence="1" id="KW-0802">TPR repeat</keyword>
<dbReference type="PANTHER" id="PTHR26312">
    <property type="entry name" value="TETRATRICOPEPTIDE REPEAT PROTEIN 5"/>
    <property type="match status" value="1"/>
</dbReference>
<sequence length="344" mass="38959">MESLGKLQLNQQPINLSLTHLSSSFPQNPSSLSFRSLRRSTSSFKCVSIRASSSKPQDPKIPVLQSLPSRLLKSTCVTFTAAAALFFVNLQLKPPPAIAAPLAATPSVESLRESNGDVSLEEQERSLEEHLASHPEDAEALRSLMEVRIKSKKLIEAIEVINRLIELEPEEKEWPMLKANIFSYSGDSESAKNGFEEILSKDPLCVEAYHGLLLAYSDSGADLSVVEKRIQEAMEKCKKEKNRKDLRDFKLLVAQIRVIEGKHNEALKLYQELVKEEPRDFRPYLCQGIIYTVLKKQDEAEKQFEKFRKLVPRNHPYGEYFMDNMVATKLFAEKAQREMTGSKS</sequence>
<dbReference type="GO" id="GO:0009535">
    <property type="term" value="C:chloroplast thylakoid membrane"/>
    <property type="evidence" value="ECO:0007669"/>
    <property type="project" value="TreeGrafter"/>
</dbReference>
<evidence type="ECO:0000256" key="2">
    <source>
        <dbReference type="SAM" id="MobiDB-lite"/>
    </source>
</evidence>
<dbReference type="SUPFAM" id="SSF48452">
    <property type="entry name" value="TPR-like"/>
    <property type="match status" value="1"/>
</dbReference>
<name>A0A1J3F9G9_NOCCA</name>
<evidence type="ECO:0000313" key="3">
    <source>
        <dbReference type="EMBL" id="JAU40463.1"/>
    </source>
</evidence>
<dbReference type="EMBL" id="GEVK01012369">
    <property type="protein sequence ID" value="JAU40463.1"/>
    <property type="molecule type" value="Transcribed_RNA"/>
</dbReference>
<dbReference type="Gene3D" id="1.25.40.10">
    <property type="entry name" value="Tetratricopeptide repeat domain"/>
    <property type="match status" value="2"/>
</dbReference>
<gene>
    <name evidence="3" type="ORF">LC_TR14693_c0_g1_i1_g.50162</name>
</gene>
<dbReference type="InterPro" id="IPR011990">
    <property type="entry name" value="TPR-like_helical_dom_sf"/>
</dbReference>
<dbReference type="InterPro" id="IPR019734">
    <property type="entry name" value="TPR_rpt"/>
</dbReference>
<feature type="compositionally biased region" description="Basic and acidic residues" evidence="2">
    <location>
        <begin position="122"/>
        <end position="134"/>
    </location>
</feature>
<dbReference type="AlphaFoldDB" id="A0A1J3F9G9"/>
<organism evidence="3">
    <name type="scientific">Noccaea caerulescens</name>
    <name type="common">Alpine penny-cress</name>
    <name type="synonym">Thlaspi caerulescens</name>
    <dbReference type="NCBI Taxonomy" id="107243"/>
    <lineage>
        <taxon>Eukaryota</taxon>
        <taxon>Viridiplantae</taxon>
        <taxon>Streptophyta</taxon>
        <taxon>Embryophyta</taxon>
        <taxon>Tracheophyta</taxon>
        <taxon>Spermatophyta</taxon>
        <taxon>Magnoliopsida</taxon>
        <taxon>eudicotyledons</taxon>
        <taxon>Gunneridae</taxon>
        <taxon>Pentapetalae</taxon>
        <taxon>rosids</taxon>
        <taxon>malvids</taxon>
        <taxon>Brassicales</taxon>
        <taxon>Brassicaceae</taxon>
        <taxon>Coluteocarpeae</taxon>
        <taxon>Noccaea</taxon>
    </lineage>
</organism>
<feature type="region of interest" description="Disordered" evidence="2">
    <location>
        <begin position="113"/>
        <end position="134"/>
    </location>
</feature>